<evidence type="ECO:0008006" key="3">
    <source>
        <dbReference type="Google" id="ProtNLM"/>
    </source>
</evidence>
<accession>A0A246GJJ7</accession>
<name>A0A246GJJ7_9FLAO</name>
<dbReference type="EMBL" id="MTCZ01000033">
    <property type="protein sequence ID" value="OWP84473.1"/>
    <property type="molecule type" value="Genomic_DNA"/>
</dbReference>
<dbReference type="AlphaFoldDB" id="A0A246GJJ7"/>
<sequence length="199" mass="22932">MKEIKSVLLYLGVALLSLISCKKGSKDDSDIRYQLFELEGRGWKSRMRTQKVGAIGFTATEVPIQYYLLKNEGNQDLFAIDSIYRMNKTERVIEFIFQEEEEKELLDPSFTGISYEDGLKYLAFGIDQDFCVVTSTKDTIPCAGVNYERTYKIAPYQKILLYFSGIQPNEQVQLIYKDKLFKKGTLKFKFNSADTSIKL</sequence>
<protein>
    <recommendedName>
        <fullName evidence="3">Lipoprotein</fullName>
    </recommendedName>
</protein>
<proteinExistence type="predicted"/>
<dbReference type="PROSITE" id="PS51257">
    <property type="entry name" value="PROKAR_LIPOPROTEIN"/>
    <property type="match status" value="1"/>
</dbReference>
<organism evidence="1 2">
    <name type="scientific">Flavobacterium davisii</name>
    <dbReference type="NCBI Taxonomy" id="2906077"/>
    <lineage>
        <taxon>Bacteria</taxon>
        <taxon>Pseudomonadati</taxon>
        <taxon>Bacteroidota</taxon>
        <taxon>Flavobacteriia</taxon>
        <taxon>Flavobacteriales</taxon>
        <taxon>Flavobacteriaceae</taxon>
        <taxon>Flavobacterium</taxon>
    </lineage>
</organism>
<gene>
    <name evidence="1" type="ORF">BWK59_05145</name>
</gene>
<dbReference type="Proteomes" id="UP000197768">
    <property type="component" value="Unassembled WGS sequence"/>
</dbReference>
<evidence type="ECO:0000313" key="1">
    <source>
        <dbReference type="EMBL" id="OWP84473.1"/>
    </source>
</evidence>
<comment type="caution">
    <text evidence="1">The sequence shown here is derived from an EMBL/GenBank/DDBJ whole genome shotgun (WGS) entry which is preliminary data.</text>
</comment>
<evidence type="ECO:0000313" key="2">
    <source>
        <dbReference type="Proteomes" id="UP000197768"/>
    </source>
</evidence>
<dbReference type="RefSeq" id="WP_088391694.1">
    <property type="nucleotide sequence ID" value="NZ_MTCZ01000033.1"/>
</dbReference>
<reference evidence="1 2" key="1">
    <citation type="journal article" date="2017" name="Infect. Genet. Evol.">
        <title>Comparative genome analysis of fish pathogen Flavobacterium columnare reveals extensive sequence diversity within the species.</title>
        <authorList>
            <person name="Kayansamruaj P."/>
            <person name="Dong H.T."/>
            <person name="Hirono I."/>
            <person name="Kondo H."/>
            <person name="Senapin S."/>
            <person name="Rodkhum C."/>
        </authorList>
    </citation>
    <scope>NUCLEOTIDE SEQUENCE [LARGE SCALE GENOMIC DNA]</scope>
    <source>
        <strain evidence="1 2">1215</strain>
    </source>
</reference>